<reference evidence="1" key="1">
    <citation type="submission" date="2014-05" db="EMBL/GenBank/DDBJ databases">
        <authorList>
            <person name="Chronopoulou M."/>
        </authorList>
    </citation>
    <scope>NUCLEOTIDE SEQUENCE</scope>
    <source>
        <tissue evidence="1">Whole organism</tissue>
    </source>
</reference>
<sequence>MYVSEYLSFTINESCSTIMSWEMRHPSTVSTLI</sequence>
<organism evidence="1">
    <name type="scientific">Lepeophtheirus salmonis</name>
    <name type="common">Salmon louse</name>
    <name type="synonym">Caligus salmonis</name>
    <dbReference type="NCBI Taxonomy" id="72036"/>
    <lineage>
        <taxon>Eukaryota</taxon>
        <taxon>Metazoa</taxon>
        <taxon>Ecdysozoa</taxon>
        <taxon>Arthropoda</taxon>
        <taxon>Crustacea</taxon>
        <taxon>Multicrustacea</taxon>
        <taxon>Hexanauplia</taxon>
        <taxon>Copepoda</taxon>
        <taxon>Siphonostomatoida</taxon>
        <taxon>Caligidae</taxon>
        <taxon>Lepeophtheirus</taxon>
    </lineage>
</organism>
<dbReference type="AlphaFoldDB" id="A0A0K2UGI3"/>
<accession>A0A0K2UGI3</accession>
<protein>
    <submittedName>
        <fullName evidence="1">Uncharacterized protein</fullName>
    </submittedName>
</protein>
<dbReference type="EMBL" id="HACA01019972">
    <property type="protein sequence ID" value="CDW37333.1"/>
    <property type="molecule type" value="Transcribed_RNA"/>
</dbReference>
<name>A0A0K2UGI3_LEPSM</name>
<evidence type="ECO:0000313" key="1">
    <source>
        <dbReference type="EMBL" id="CDW37333.1"/>
    </source>
</evidence>
<proteinExistence type="predicted"/>